<dbReference type="InterPro" id="IPR050509">
    <property type="entry name" value="CoA-transferase_III"/>
</dbReference>
<name>A0A0A0NNT1_STRRN</name>
<dbReference type="RefSeq" id="WP_020874731.1">
    <property type="nucleotide sequence ID" value="NC_022785.1"/>
</dbReference>
<evidence type="ECO:0000313" key="2">
    <source>
        <dbReference type="Proteomes" id="UP000281594"/>
    </source>
</evidence>
<proteinExistence type="predicted"/>
<dbReference type="InterPro" id="IPR003673">
    <property type="entry name" value="CoA-Trfase_fam_III"/>
</dbReference>
<protein>
    <submittedName>
        <fullName evidence="1">CoA transferase</fullName>
    </submittedName>
</protein>
<dbReference type="KEGG" id="src:M271_49450"/>
<accession>A0A0A0NNT1</accession>
<dbReference type="eggNOG" id="COG1804">
    <property type="taxonomic scope" value="Bacteria"/>
</dbReference>
<dbReference type="InterPro" id="IPR044855">
    <property type="entry name" value="CoA-Trfase_III_dom3_sf"/>
</dbReference>
<dbReference type="AlphaFoldDB" id="A0A0A0NNT1"/>
<dbReference type="PANTHER" id="PTHR48228">
    <property type="entry name" value="SUCCINYL-COA--D-CITRAMALATE COA-TRANSFERASE"/>
    <property type="match status" value="1"/>
</dbReference>
<dbReference type="Proteomes" id="UP000281594">
    <property type="component" value="Unassembled WGS sequence"/>
</dbReference>
<dbReference type="PANTHER" id="PTHR48228:SF5">
    <property type="entry name" value="ALPHA-METHYLACYL-COA RACEMASE"/>
    <property type="match status" value="1"/>
</dbReference>
<evidence type="ECO:0000313" key="1">
    <source>
        <dbReference type="EMBL" id="RLV71912.1"/>
    </source>
</evidence>
<dbReference type="Gene3D" id="3.30.1540.10">
    <property type="entry name" value="formyl-coa transferase, domain 3"/>
    <property type="match status" value="1"/>
</dbReference>
<organism evidence="1 2">
    <name type="scientific">Streptomyces rapamycinicus (strain ATCC 29253 / DSM 41530 / NRRL 5491 / AYB-994)</name>
    <name type="common">Streptomyces hygroscopicus (strain ATCC 29253)</name>
    <dbReference type="NCBI Taxonomy" id="1343740"/>
    <lineage>
        <taxon>Bacteria</taxon>
        <taxon>Bacillati</taxon>
        <taxon>Actinomycetota</taxon>
        <taxon>Actinomycetes</taxon>
        <taxon>Kitasatosporales</taxon>
        <taxon>Streptomycetaceae</taxon>
        <taxon>Streptomyces</taxon>
        <taxon>Streptomyces violaceusniger group</taxon>
    </lineage>
</organism>
<dbReference type="Pfam" id="PF02515">
    <property type="entry name" value="CoA_transf_3"/>
    <property type="match status" value="1"/>
</dbReference>
<sequence length="380" mass="40429">MTGPAQGPLAGVRVLEIAGLGPAPMASLLLSELGADVVRVDRPEPSPISDFLERGRRSIIIDLKHPGGADTVLRLAERADILIEGFRPGVAERLGIGPAAAHARNPRLVYGRMTGWGQHGPRADTAGHDINYISLTGALAAIGRAGGPPQVPLNLLGDFGGGALYLVVGVLAALHHARATGEGQIVDAAIVDGVTHLAAMIWAERRHGGWADERGRNLLDTGTPYYDVYATSDGGWMSVGALEPRFYARFVELLGVPEWAGSQHDRTAWPRMREAFATRFASHPRAEWEKVFDGADACVTPVLNWSEALRDPHMTARNVHVTVEGEAVPAPAPRFSATATRAAGPRTAPGTHSLEVLEDWDVPGARELLSGGSVMRRPDG</sequence>
<dbReference type="HOGENOM" id="CLU_033975_5_0_11"/>
<dbReference type="STRING" id="1343740.M271_49450"/>
<gene>
    <name evidence="1" type="ORF">D3C57_145335</name>
</gene>
<dbReference type="InterPro" id="IPR023606">
    <property type="entry name" value="CoA-Trfase_III_dom_1_sf"/>
</dbReference>
<dbReference type="EMBL" id="QYCY01000004">
    <property type="protein sequence ID" value="RLV71912.1"/>
    <property type="molecule type" value="Genomic_DNA"/>
</dbReference>
<keyword evidence="1" id="KW-0808">Transferase</keyword>
<comment type="caution">
    <text evidence="1">The sequence shown here is derived from an EMBL/GenBank/DDBJ whole genome shotgun (WGS) entry which is preliminary data.</text>
</comment>
<reference evidence="1 2" key="1">
    <citation type="journal article" date="2018" name="J. Biol. Chem.">
        <title>Discovery of the actinoplanic acid pathway in Streptomyces rapamycinicus reveals a genetically conserved synergism with rapamycin.</title>
        <authorList>
            <person name="Mrak P."/>
            <person name="Krastel P."/>
            <person name="Pivk Lukancic P."/>
            <person name="Tao J."/>
            <person name="Pistorius D."/>
            <person name="Moore C.M."/>
        </authorList>
    </citation>
    <scope>NUCLEOTIDE SEQUENCE [LARGE SCALE GENOMIC DNA]</scope>
    <source>
        <strain evidence="1 2">NRRL 5491</strain>
    </source>
</reference>
<dbReference type="Gene3D" id="3.40.50.10540">
    <property type="entry name" value="Crotonobetainyl-coa:carnitine coa-transferase, domain 1"/>
    <property type="match status" value="1"/>
</dbReference>
<dbReference type="GO" id="GO:0016740">
    <property type="term" value="F:transferase activity"/>
    <property type="evidence" value="ECO:0007669"/>
    <property type="project" value="UniProtKB-KW"/>
</dbReference>
<dbReference type="SUPFAM" id="SSF89796">
    <property type="entry name" value="CoA-transferase family III (CaiB/BaiF)"/>
    <property type="match status" value="1"/>
</dbReference>